<name>A0AA39KB62_9AGAR</name>
<sequence length="156" mass="17390">MTHRQTKTRFWHLIHAPRVFLKSLVLLSILKSRCALSLGASHGALAKRVYPENGIRLAPHQNSTKTRTGHQTRSRLLYCSLQPLSDNDKPSHSFRGRLGSSIPSAHAGNTEQRVSDVRFSCIENGEGLQCFVNDLEISIRRGGEEKDSQRTGSNVT</sequence>
<keyword evidence="4" id="KW-1185">Reference proteome</keyword>
<reference evidence="3" key="1">
    <citation type="submission" date="2023-06" db="EMBL/GenBank/DDBJ databases">
        <authorList>
            <consortium name="Lawrence Berkeley National Laboratory"/>
            <person name="Ahrendt S."/>
            <person name="Sahu N."/>
            <person name="Indic B."/>
            <person name="Wong-Bajracharya J."/>
            <person name="Merenyi Z."/>
            <person name="Ke H.-M."/>
            <person name="Monk M."/>
            <person name="Kocsube S."/>
            <person name="Drula E."/>
            <person name="Lipzen A."/>
            <person name="Balint B."/>
            <person name="Henrissat B."/>
            <person name="Andreopoulos B."/>
            <person name="Martin F.M."/>
            <person name="Harder C.B."/>
            <person name="Rigling D."/>
            <person name="Ford K.L."/>
            <person name="Foster G.D."/>
            <person name="Pangilinan J."/>
            <person name="Papanicolaou A."/>
            <person name="Barry K."/>
            <person name="LaButti K."/>
            <person name="Viragh M."/>
            <person name="Koriabine M."/>
            <person name="Yan M."/>
            <person name="Riley R."/>
            <person name="Champramary S."/>
            <person name="Plett K.L."/>
            <person name="Tsai I.J."/>
            <person name="Slot J."/>
            <person name="Sipos G."/>
            <person name="Plett J."/>
            <person name="Nagy L.G."/>
            <person name="Grigoriev I.V."/>
        </authorList>
    </citation>
    <scope>NUCLEOTIDE SEQUENCE</scope>
    <source>
        <strain evidence="3">ICMP 16352</strain>
    </source>
</reference>
<feature type="signal peptide" evidence="2">
    <location>
        <begin position="1"/>
        <end position="35"/>
    </location>
</feature>
<gene>
    <name evidence="3" type="ORF">IW261DRAFT_737486</name>
</gene>
<proteinExistence type="predicted"/>
<accession>A0AA39KB62</accession>
<dbReference type="Proteomes" id="UP001175227">
    <property type="component" value="Unassembled WGS sequence"/>
</dbReference>
<evidence type="ECO:0000313" key="3">
    <source>
        <dbReference type="EMBL" id="KAK0457613.1"/>
    </source>
</evidence>
<feature type="chain" id="PRO_5041368292" description="Secreted protein" evidence="2">
    <location>
        <begin position="36"/>
        <end position="156"/>
    </location>
</feature>
<evidence type="ECO:0000256" key="1">
    <source>
        <dbReference type="SAM" id="MobiDB-lite"/>
    </source>
</evidence>
<organism evidence="3 4">
    <name type="scientific">Armillaria novae-zelandiae</name>
    <dbReference type="NCBI Taxonomy" id="153914"/>
    <lineage>
        <taxon>Eukaryota</taxon>
        <taxon>Fungi</taxon>
        <taxon>Dikarya</taxon>
        <taxon>Basidiomycota</taxon>
        <taxon>Agaricomycotina</taxon>
        <taxon>Agaricomycetes</taxon>
        <taxon>Agaricomycetidae</taxon>
        <taxon>Agaricales</taxon>
        <taxon>Marasmiineae</taxon>
        <taxon>Physalacriaceae</taxon>
        <taxon>Armillaria</taxon>
    </lineage>
</organism>
<protein>
    <recommendedName>
        <fullName evidence="5">Secreted protein</fullName>
    </recommendedName>
</protein>
<feature type="region of interest" description="Disordered" evidence="1">
    <location>
        <begin position="88"/>
        <end position="109"/>
    </location>
</feature>
<dbReference type="EMBL" id="JAUEPR010000399">
    <property type="protein sequence ID" value="KAK0457613.1"/>
    <property type="molecule type" value="Genomic_DNA"/>
</dbReference>
<evidence type="ECO:0008006" key="5">
    <source>
        <dbReference type="Google" id="ProtNLM"/>
    </source>
</evidence>
<comment type="caution">
    <text evidence="3">The sequence shown here is derived from an EMBL/GenBank/DDBJ whole genome shotgun (WGS) entry which is preliminary data.</text>
</comment>
<dbReference type="AlphaFoldDB" id="A0AA39KB62"/>
<evidence type="ECO:0000313" key="4">
    <source>
        <dbReference type="Proteomes" id="UP001175227"/>
    </source>
</evidence>
<keyword evidence="2" id="KW-0732">Signal</keyword>
<evidence type="ECO:0000256" key="2">
    <source>
        <dbReference type="SAM" id="SignalP"/>
    </source>
</evidence>